<sequence>MKKLLFLTFSSILILSACNNNNDEEIDVSNNVERKSVDNEAEKSESKSTSTDEKNTSSNKNKDVEGSKEKETEPLIKKEELTKEQIIAMTLFDQTPNDYGHYIVPTGEDFLNHEYTKYDNPSDPYEGDQQKEVHEVSLIKTDMDSWFSDNPPYNLDMYSIQPENNNANAIIGITNDRVILFGTQAIQQWETVLEHGNEYFIDELYENYKDDERVNELVNMIVYYDNYEEYSSNSPNKH</sequence>
<dbReference type="AlphaFoldDB" id="A0A9Q2HFK2"/>
<organism evidence="2 3">
    <name type="scientific">Nosocomiicoccus ampullae</name>
    <dbReference type="NCBI Taxonomy" id="489910"/>
    <lineage>
        <taxon>Bacteria</taxon>
        <taxon>Bacillati</taxon>
        <taxon>Bacillota</taxon>
        <taxon>Bacilli</taxon>
        <taxon>Bacillales</taxon>
        <taxon>Staphylococcaceae</taxon>
        <taxon>Nosocomiicoccus</taxon>
    </lineage>
</organism>
<evidence type="ECO:0000313" key="2">
    <source>
        <dbReference type="EMBL" id="MBB5175617.1"/>
    </source>
</evidence>
<gene>
    <name evidence="2" type="ORF">HNQ45_000487</name>
</gene>
<name>A0A9Q2HFK2_9STAP</name>
<reference evidence="2 3" key="1">
    <citation type="submission" date="2020-08" db="EMBL/GenBank/DDBJ databases">
        <title>Genomic Encyclopedia of Type Strains, Phase IV (KMG-IV): sequencing the most valuable type-strain genomes for metagenomic binning, comparative biology and taxonomic classification.</title>
        <authorList>
            <person name="Goeker M."/>
        </authorList>
    </citation>
    <scope>NUCLEOTIDE SEQUENCE [LARGE SCALE GENOMIC DNA]</scope>
    <source>
        <strain evidence="2 3">DSM 19163</strain>
    </source>
</reference>
<evidence type="ECO:0000256" key="1">
    <source>
        <dbReference type="SAM" id="MobiDB-lite"/>
    </source>
</evidence>
<accession>A0A9Q2HFK2</accession>
<evidence type="ECO:0000313" key="3">
    <source>
        <dbReference type="Proteomes" id="UP000579136"/>
    </source>
</evidence>
<comment type="caution">
    <text evidence="2">The sequence shown here is derived from an EMBL/GenBank/DDBJ whole genome shotgun (WGS) entry which is preliminary data.</text>
</comment>
<protein>
    <recommendedName>
        <fullName evidence="4">Lipoprotein</fullName>
    </recommendedName>
</protein>
<proteinExistence type="predicted"/>
<dbReference type="PROSITE" id="PS51257">
    <property type="entry name" value="PROKAR_LIPOPROTEIN"/>
    <property type="match status" value="1"/>
</dbReference>
<feature type="region of interest" description="Disordered" evidence="1">
    <location>
        <begin position="29"/>
        <end position="77"/>
    </location>
</feature>
<evidence type="ECO:0008006" key="4">
    <source>
        <dbReference type="Google" id="ProtNLM"/>
    </source>
</evidence>
<dbReference type="Proteomes" id="UP000579136">
    <property type="component" value="Unassembled WGS sequence"/>
</dbReference>
<feature type="compositionally biased region" description="Basic and acidic residues" evidence="1">
    <location>
        <begin position="32"/>
        <end position="77"/>
    </location>
</feature>
<dbReference type="RefSeq" id="WP_183673059.1">
    <property type="nucleotide sequence ID" value="NZ_CBCRYX010000001.1"/>
</dbReference>
<dbReference type="EMBL" id="JACHHF010000002">
    <property type="protein sequence ID" value="MBB5175617.1"/>
    <property type="molecule type" value="Genomic_DNA"/>
</dbReference>
<keyword evidence="3" id="KW-1185">Reference proteome</keyword>